<protein>
    <recommendedName>
        <fullName evidence="5">Putative nuclease HARBI1</fullName>
    </recommendedName>
    <alternativeName>
        <fullName evidence="11">Harbinger transposase-derived nuclease</fullName>
    </alternativeName>
</protein>
<dbReference type="OrthoDB" id="6625630at2759"/>
<evidence type="ECO:0000256" key="2">
    <source>
        <dbReference type="ARBA" id="ARBA00004123"/>
    </source>
</evidence>
<proteinExistence type="inferred from homology"/>
<dbReference type="KEGG" id="api:103307883"/>
<keyword evidence="15" id="KW-1185">Reference proteome</keyword>
<dbReference type="PRINTS" id="PR02086">
    <property type="entry name" value="PUTNUCHARBI1"/>
</dbReference>
<evidence type="ECO:0000256" key="1">
    <source>
        <dbReference type="ARBA" id="ARBA00001968"/>
    </source>
</evidence>
<comment type="subcellular location">
    <subcellularLocation>
        <location evidence="3">Cytoplasm</location>
    </subcellularLocation>
    <subcellularLocation>
        <location evidence="2">Nucleus</location>
    </subcellularLocation>
</comment>
<dbReference type="GO" id="GO:0016787">
    <property type="term" value="F:hydrolase activity"/>
    <property type="evidence" value="ECO:0007669"/>
    <property type="project" value="UniProtKB-KW"/>
</dbReference>
<evidence type="ECO:0000256" key="12">
    <source>
        <dbReference type="ARBA" id="ARBA00045850"/>
    </source>
</evidence>
<comment type="similarity">
    <text evidence="4">Belongs to the HARBI1 family.</text>
</comment>
<dbReference type="AlphaFoldDB" id="A0A8R2B0V0"/>
<evidence type="ECO:0000256" key="7">
    <source>
        <dbReference type="ARBA" id="ARBA00022722"/>
    </source>
</evidence>
<keyword evidence="8" id="KW-0479">Metal-binding</keyword>
<dbReference type="GO" id="GO:0004518">
    <property type="term" value="F:nuclease activity"/>
    <property type="evidence" value="ECO:0007669"/>
    <property type="project" value="UniProtKB-KW"/>
</dbReference>
<reference evidence="15" key="1">
    <citation type="submission" date="2010-06" db="EMBL/GenBank/DDBJ databases">
        <authorList>
            <person name="Jiang H."/>
            <person name="Abraham K."/>
            <person name="Ali S."/>
            <person name="Alsbrooks S.L."/>
            <person name="Anim B.N."/>
            <person name="Anosike U.S."/>
            <person name="Attaway T."/>
            <person name="Bandaranaike D.P."/>
            <person name="Battles P.K."/>
            <person name="Bell S.N."/>
            <person name="Bell A.V."/>
            <person name="Beltran B."/>
            <person name="Bickham C."/>
            <person name="Bustamante Y."/>
            <person name="Caleb T."/>
            <person name="Canada A."/>
            <person name="Cardenas V."/>
            <person name="Carter K."/>
            <person name="Chacko J."/>
            <person name="Chandrabose M.N."/>
            <person name="Chavez D."/>
            <person name="Chavez A."/>
            <person name="Chen L."/>
            <person name="Chu H.-S."/>
            <person name="Claassen K.J."/>
            <person name="Cockrell R."/>
            <person name="Collins M."/>
            <person name="Cooper J.A."/>
            <person name="Cree A."/>
            <person name="Curry S.M."/>
            <person name="Da Y."/>
            <person name="Dao M.D."/>
            <person name="Das B."/>
            <person name="Davila M.-L."/>
            <person name="Davy-Carroll L."/>
            <person name="Denson S."/>
            <person name="Dinh H."/>
            <person name="Ebong V.E."/>
            <person name="Edwards J.R."/>
            <person name="Egan A."/>
            <person name="El-Daye J."/>
            <person name="Escobedo L."/>
            <person name="Fernandez S."/>
            <person name="Fernando P.R."/>
            <person name="Flagg N."/>
            <person name="Forbes L.D."/>
            <person name="Fowler R.G."/>
            <person name="Fu Q."/>
            <person name="Gabisi R.A."/>
            <person name="Ganer J."/>
            <person name="Garbino Pronczuk A."/>
            <person name="Garcia R.M."/>
            <person name="Garner T."/>
            <person name="Garrett T.E."/>
            <person name="Gonzalez D.A."/>
            <person name="Hamid H."/>
            <person name="Hawkins E.S."/>
            <person name="Hirani K."/>
            <person name="Hogues M.E."/>
            <person name="Hollins B."/>
            <person name="Hsiao C.-H."/>
            <person name="Jabil R."/>
            <person name="James M.L."/>
            <person name="Jhangiani S.N."/>
            <person name="Johnson B."/>
            <person name="Johnson Q."/>
            <person name="Joshi V."/>
            <person name="Kalu J.B."/>
            <person name="Kam C."/>
            <person name="Kashfia A."/>
            <person name="Keebler J."/>
            <person name="Kisamo H."/>
            <person name="Kovar C.L."/>
            <person name="Lago L.A."/>
            <person name="Lai C.-Y."/>
            <person name="Laidlaw J."/>
            <person name="Lara F."/>
            <person name="Le T.-K."/>
            <person name="Lee S.L."/>
            <person name="Legall F.H."/>
            <person name="Lemon S.J."/>
            <person name="Lewis L.R."/>
            <person name="Li B."/>
            <person name="Liu Y."/>
            <person name="Liu Y.-S."/>
            <person name="Lopez J."/>
            <person name="Lozado R.J."/>
            <person name="Lu J."/>
            <person name="Madu R.C."/>
            <person name="Maheshwari M."/>
            <person name="Maheshwari R."/>
            <person name="Malloy K."/>
            <person name="Martinez E."/>
            <person name="Mathew T."/>
            <person name="Mercado I.C."/>
            <person name="Mercado C."/>
            <person name="Meyer B."/>
            <person name="Montgomery K."/>
            <person name="Morgan M.B."/>
            <person name="Munidasa M."/>
            <person name="Nazareth L.V."/>
            <person name="Nelson J."/>
            <person name="Ng B.M."/>
            <person name="Nguyen N.B."/>
            <person name="Nguyen P.Q."/>
            <person name="Nguyen T."/>
            <person name="Obregon M."/>
            <person name="Okwuonu G.O."/>
            <person name="Onwere C.G."/>
            <person name="Orozco G."/>
            <person name="Parra A."/>
            <person name="Patel S."/>
            <person name="Patil S."/>
            <person name="Perez A."/>
            <person name="Perez Y."/>
            <person name="Pham C."/>
            <person name="Primus E.L."/>
            <person name="Pu L.-L."/>
            <person name="Puazo M."/>
            <person name="Qin X."/>
            <person name="Quiroz J.B."/>
            <person name="Reese J."/>
            <person name="Richards S."/>
            <person name="Rives C.M."/>
            <person name="Robberts R."/>
            <person name="Ruiz S.J."/>
            <person name="Ruiz M.J."/>
            <person name="Santibanez J."/>
            <person name="Schneider B.W."/>
            <person name="Sisson I."/>
            <person name="Smith M."/>
            <person name="Sodergren E."/>
            <person name="Song X.-Z."/>
            <person name="Song B.B."/>
            <person name="Summersgill H."/>
            <person name="Thelus R."/>
            <person name="Thornton R.D."/>
            <person name="Trejos Z.Y."/>
            <person name="Usmani K."/>
            <person name="Vattathil S."/>
            <person name="Villasana D."/>
            <person name="Walker D.L."/>
            <person name="Wang S."/>
            <person name="Wang K."/>
            <person name="White C.S."/>
            <person name="Williams A.C."/>
            <person name="Williamson J."/>
            <person name="Wilson K."/>
            <person name="Woghiren I.O."/>
            <person name="Woodworth J.R."/>
            <person name="Worley K.C."/>
            <person name="Wright R.A."/>
            <person name="Wu W."/>
            <person name="Young L."/>
            <person name="Zhang L."/>
            <person name="Zhang J."/>
            <person name="Zhu Y."/>
            <person name="Muzny D.M."/>
            <person name="Weinstock G."/>
            <person name="Gibbs R.A."/>
        </authorList>
    </citation>
    <scope>NUCLEOTIDE SEQUENCE [LARGE SCALE GENOMIC DNA]</scope>
    <source>
        <strain evidence="15">LSR1</strain>
    </source>
</reference>
<dbReference type="InterPro" id="IPR045249">
    <property type="entry name" value="HARBI1-like"/>
</dbReference>
<dbReference type="EnsemblMetazoa" id="XM_008180303.2">
    <property type="protein sequence ID" value="XP_008178525.1"/>
    <property type="gene ID" value="LOC103307883"/>
</dbReference>
<dbReference type="Proteomes" id="UP000007819">
    <property type="component" value="Unassembled WGS sequence"/>
</dbReference>
<feature type="domain" description="DDE Tnp4" evidence="13">
    <location>
        <begin position="158"/>
        <end position="308"/>
    </location>
</feature>
<keyword evidence="10" id="KW-0539">Nucleus</keyword>
<evidence type="ECO:0000313" key="15">
    <source>
        <dbReference type="Proteomes" id="UP000007819"/>
    </source>
</evidence>
<reference evidence="14" key="2">
    <citation type="submission" date="2022-06" db="UniProtKB">
        <authorList>
            <consortium name="EnsemblMetazoa"/>
        </authorList>
    </citation>
    <scope>IDENTIFICATION</scope>
</reference>
<evidence type="ECO:0000256" key="3">
    <source>
        <dbReference type="ARBA" id="ARBA00004496"/>
    </source>
</evidence>
<evidence type="ECO:0000256" key="10">
    <source>
        <dbReference type="ARBA" id="ARBA00023242"/>
    </source>
</evidence>
<evidence type="ECO:0000256" key="4">
    <source>
        <dbReference type="ARBA" id="ARBA00006958"/>
    </source>
</evidence>
<evidence type="ECO:0000256" key="6">
    <source>
        <dbReference type="ARBA" id="ARBA00022490"/>
    </source>
</evidence>
<evidence type="ECO:0000256" key="8">
    <source>
        <dbReference type="ARBA" id="ARBA00022723"/>
    </source>
</evidence>
<evidence type="ECO:0000256" key="11">
    <source>
        <dbReference type="ARBA" id="ARBA00030126"/>
    </source>
</evidence>
<comment type="function">
    <text evidence="12">Transposase-derived protein that may have nuclease activity. Does not have transposase activity.</text>
</comment>
<dbReference type="InterPro" id="IPR026103">
    <property type="entry name" value="HARBI1_animal"/>
</dbReference>
<comment type="cofactor">
    <cofactor evidence="1">
        <name>a divalent metal cation</name>
        <dbReference type="ChEBI" id="CHEBI:60240"/>
    </cofactor>
</comment>
<keyword evidence="6" id="KW-0963">Cytoplasm</keyword>
<dbReference type="Pfam" id="PF13359">
    <property type="entry name" value="DDE_Tnp_4"/>
    <property type="match status" value="1"/>
</dbReference>
<name>A0A8R2B0V0_ACYPI</name>
<dbReference type="RefSeq" id="XP_008178525.1">
    <property type="nucleotide sequence ID" value="XM_008180303.2"/>
</dbReference>
<evidence type="ECO:0000256" key="9">
    <source>
        <dbReference type="ARBA" id="ARBA00022801"/>
    </source>
</evidence>
<dbReference type="GO" id="GO:0005634">
    <property type="term" value="C:nucleus"/>
    <property type="evidence" value="ECO:0007669"/>
    <property type="project" value="UniProtKB-SubCell"/>
</dbReference>
<dbReference type="InterPro" id="IPR027806">
    <property type="entry name" value="HARBI1_dom"/>
</dbReference>
<accession>A0A8R2B0V0</accession>
<organism evidence="14 15">
    <name type="scientific">Acyrthosiphon pisum</name>
    <name type="common">Pea aphid</name>
    <dbReference type="NCBI Taxonomy" id="7029"/>
    <lineage>
        <taxon>Eukaryota</taxon>
        <taxon>Metazoa</taxon>
        <taxon>Ecdysozoa</taxon>
        <taxon>Arthropoda</taxon>
        <taxon>Hexapoda</taxon>
        <taxon>Insecta</taxon>
        <taxon>Pterygota</taxon>
        <taxon>Neoptera</taxon>
        <taxon>Paraneoptera</taxon>
        <taxon>Hemiptera</taxon>
        <taxon>Sternorrhyncha</taxon>
        <taxon>Aphidomorpha</taxon>
        <taxon>Aphidoidea</taxon>
        <taxon>Aphididae</taxon>
        <taxon>Macrosiphini</taxon>
        <taxon>Acyrthosiphon</taxon>
    </lineage>
</organism>
<sequence>MSVSENNMTDDEDFMELALLLAFPRKKKMFLERPNHFTKWRDEQFFNRFRLSKNTVYFILDHIKERIASPTNRNNAVTPEQKLLITLRYYATGSFLTVCGDFVGVHKSTASQIIRLVSHELALLRPTFINFPSTSAEIDSVRQKFYNVSKFPKCVGAIDCTHVRIISPGGLDSEIYRNRKGYFSINVQTICDADLRIQNIVATFPGSNHDSTIFNYSSIRGKFERGEMKDSILVGDSGYALKTFLMTPFLNPTGDGQNTYNEAQIRTRNAVERSYGVWKKRFPVLAVGINVKLESVESIIVATAVLHNIACYFGEETPRVTHQLEQVIDLSTFSTRGTVDNVNEYGTLQRNKLVRYFESL</sequence>
<evidence type="ECO:0000313" key="14">
    <source>
        <dbReference type="EnsemblMetazoa" id="XP_008178525.1"/>
    </source>
</evidence>
<keyword evidence="9" id="KW-0378">Hydrolase</keyword>
<dbReference type="GO" id="GO:0046872">
    <property type="term" value="F:metal ion binding"/>
    <property type="evidence" value="ECO:0007669"/>
    <property type="project" value="UniProtKB-KW"/>
</dbReference>
<evidence type="ECO:0000256" key="5">
    <source>
        <dbReference type="ARBA" id="ARBA00015519"/>
    </source>
</evidence>
<dbReference type="GeneID" id="103307883"/>
<dbReference type="PANTHER" id="PTHR22930:SF289">
    <property type="entry name" value="DDE TNP4 DOMAIN-CONTAINING PROTEIN-RELATED"/>
    <property type="match status" value="1"/>
</dbReference>
<keyword evidence="7" id="KW-0540">Nuclease</keyword>
<dbReference type="GO" id="GO:0005737">
    <property type="term" value="C:cytoplasm"/>
    <property type="evidence" value="ECO:0007669"/>
    <property type="project" value="UniProtKB-SubCell"/>
</dbReference>
<dbReference type="PANTHER" id="PTHR22930">
    <property type="match status" value="1"/>
</dbReference>
<evidence type="ECO:0000259" key="13">
    <source>
        <dbReference type="Pfam" id="PF13359"/>
    </source>
</evidence>